<evidence type="ECO:0000313" key="1">
    <source>
        <dbReference type="EMBL" id="JAH42072.1"/>
    </source>
</evidence>
<protein>
    <submittedName>
        <fullName evidence="1">Uncharacterized protein</fullName>
    </submittedName>
</protein>
<name>A0A0E9SLG6_ANGAN</name>
<reference evidence="1" key="2">
    <citation type="journal article" date="2015" name="Fish Shellfish Immunol.">
        <title>Early steps in the European eel (Anguilla anguilla)-Vibrio vulnificus interaction in the gills: Role of the RtxA13 toxin.</title>
        <authorList>
            <person name="Callol A."/>
            <person name="Pajuelo D."/>
            <person name="Ebbesson L."/>
            <person name="Teles M."/>
            <person name="MacKenzie S."/>
            <person name="Amaro C."/>
        </authorList>
    </citation>
    <scope>NUCLEOTIDE SEQUENCE</scope>
</reference>
<reference evidence="1" key="1">
    <citation type="submission" date="2014-11" db="EMBL/GenBank/DDBJ databases">
        <authorList>
            <person name="Amaro Gonzalez C."/>
        </authorList>
    </citation>
    <scope>NUCLEOTIDE SEQUENCE</scope>
</reference>
<dbReference type="EMBL" id="GBXM01066505">
    <property type="protein sequence ID" value="JAH42072.1"/>
    <property type="molecule type" value="Transcribed_RNA"/>
</dbReference>
<organism evidence="1">
    <name type="scientific">Anguilla anguilla</name>
    <name type="common">European freshwater eel</name>
    <name type="synonym">Muraena anguilla</name>
    <dbReference type="NCBI Taxonomy" id="7936"/>
    <lineage>
        <taxon>Eukaryota</taxon>
        <taxon>Metazoa</taxon>
        <taxon>Chordata</taxon>
        <taxon>Craniata</taxon>
        <taxon>Vertebrata</taxon>
        <taxon>Euteleostomi</taxon>
        <taxon>Actinopterygii</taxon>
        <taxon>Neopterygii</taxon>
        <taxon>Teleostei</taxon>
        <taxon>Anguilliformes</taxon>
        <taxon>Anguillidae</taxon>
        <taxon>Anguilla</taxon>
    </lineage>
</organism>
<accession>A0A0E9SLG6</accession>
<dbReference type="AlphaFoldDB" id="A0A0E9SLG6"/>
<sequence>MNKIIVLTCCLVYSSVIKVKDPNLSGLLVDHKLYSQYR</sequence>
<proteinExistence type="predicted"/>